<comment type="caution">
    <text evidence="1">The sequence shown here is derived from an EMBL/GenBank/DDBJ whole genome shotgun (WGS) entry which is preliminary data.</text>
</comment>
<accession>A0ACD3SJX9</accession>
<sequence length="323" mass="33697">MKQQYKLLAATLLSAATFNVAADPAYPSRPITLIVPFGAGGAFDVVARMTAKEVGEEIKQSIVVENKPGAGGTLGGKLVANAKADGYTLLFSGTGPISIAPAVYKNLGYSPAKALAPVVQLTSSPLILAASDKFKGKTVQDFVAQLKASPGKYNYASSGNGTIVHLAGEYFKTQTKTDAVHIPFGGGAQVATSLLAGETLFSITNIPNVRSHIEAGKLRGLATTAAKRSSAFPNLPTMRESGYPQFDLTGWIGIFAPAGTPAAIVEKLNAAYVKAMQDPELKKRLVEQGDEVATGSVAAFTSFVAKSDEQWSKIATSANVKID</sequence>
<proteinExistence type="predicted"/>
<name>A0ACD3SJX9_9BURK</name>
<protein>
    <submittedName>
        <fullName evidence="1">Tripartite tricarboxylate transporter substrate binding protein</fullName>
    </submittedName>
</protein>
<dbReference type="Proteomes" id="UP000004277">
    <property type="component" value="Unassembled WGS sequence"/>
</dbReference>
<reference evidence="1" key="1">
    <citation type="submission" date="2019-05" db="EMBL/GenBank/DDBJ databases">
        <title>Revised genome assembly of Burkholderiaceae (previously Ralstonia) sp. PBA.</title>
        <authorList>
            <person name="Gan H.M."/>
        </authorList>
    </citation>
    <scope>NUCLEOTIDE SEQUENCE</scope>
    <source>
        <strain evidence="1">PBA</strain>
    </source>
</reference>
<organism evidence="1 2">
    <name type="scientific">Imbroritus primus</name>
    <dbReference type="NCBI Taxonomy" id="3058603"/>
    <lineage>
        <taxon>Bacteria</taxon>
        <taxon>Pseudomonadati</taxon>
        <taxon>Pseudomonadota</taxon>
        <taxon>Betaproteobacteria</taxon>
        <taxon>Burkholderiales</taxon>
        <taxon>Burkholderiaceae</taxon>
        <taxon>Imbroritus</taxon>
    </lineage>
</organism>
<evidence type="ECO:0000313" key="1">
    <source>
        <dbReference type="EMBL" id="TMS56492.1"/>
    </source>
</evidence>
<keyword evidence="2" id="KW-1185">Reference proteome</keyword>
<gene>
    <name evidence="1" type="ORF">MW7_015485</name>
</gene>
<evidence type="ECO:0000313" key="2">
    <source>
        <dbReference type="Proteomes" id="UP000004277"/>
    </source>
</evidence>
<dbReference type="EMBL" id="AKCV02000026">
    <property type="protein sequence ID" value="TMS56492.1"/>
    <property type="molecule type" value="Genomic_DNA"/>
</dbReference>